<dbReference type="EMBL" id="NPIC01000001">
    <property type="protein sequence ID" value="RDL42234.1"/>
    <property type="molecule type" value="Genomic_DNA"/>
</dbReference>
<comment type="caution">
    <text evidence="4">The sequence shown here is derived from an EMBL/GenBank/DDBJ whole genome shotgun (WGS) entry which is preliminary data.</text>
</comment>
<dbReference type="SUPFAM" id="SSF51735">
    <property type="entry name" value="NAD(P)-binding Rossmann-fold domains"/>
    <property type="match status" value="1"/>
</dbReference>
<dbReference type="GO" id="GO:0016491">
    <property type="term" value="F:oxidoreductase activity"/>
    <property type="evidence" value="ECO:0007669"/>
    <property type="project" value="UniProtKB-KW"/>
</dbReference>
<reference evidence="4 5" key="1">
    <citation type="journal article" date="2018" name="IMA Fungus">
        <title>IMA Genome-F 9: Draft genome sequence of Annulohypoxylon stygium, Aspergillus mulundensis, Berkeleyomyces basicola (syn. Thielaviopsis basicola), Ceratocystis smalleyi, two Cercospora beticola strains, Coleophoma cylindrospora, Fusarium fracticaudum, Phialophora cf. hyalina, and Morchella septimelata.</title>
        <authorList>
            <person name="Wingfield B.D."/>
            <person name="Bills G.F."/>
            <person name="Dong Y."/>
            <person name="Huang W."/>
            <person name="Nel W.J."/>
            <person name="Swalarsk-Parry B.S."/>
            <person name="Vaghefi N."/>
            <person name="Wilken P.M."/>
            <person name="An Z."/>
            <person name="de Beer Z.W."/>
            <person name="De Vos L."/>
            <person name="Chen L."/>
            <person name="Duong T.A."/>
            <person name="Gao Y."/>
            <person name="Hammerbacher A."/>
            <person name="Kikkert J.R."/>
            <person name="Li Y."/>
            <person name="Li H."/>
            <person name="Li K."/>
            <person name="Li Q."/>
            <person name="Liu X."/>
            <person name="Ma X."/>
            <person name="Naidoo K."/>
            <person name="Pethybridge S.J."/>
            <person name="Sun J."/>
            <person name="Steenkamp E.T."/>
            <person name="van der Nest M.A."/>
            <person name="van Wyk S."/>
            <person name="Wingfield M.J."/>
            <person name="Xiong C."/>
            <person name="Yue Q."/>
            <person name="Zhang X."/>
        </authorList>
    </citation>
    <scope>NUCLEOTIDE SEQUENCE [LARGE SCALE GENOMIC DNA]</scope>
    <source>
        <strain evidence="4 5">BP 5553</strain>
    </source>
</reference>
<dbReference type="PRINTS" id="PR00081">
    <property type="entry name" value="GDHRDH"/>
</dbReference>
<dbReference type="PANTHER" id="PTHR43544">
    <property type="entry name" value="SHORT-CHAIN DEHYDROGENASE/REDUCTASE"/>
    <property type="match status" value="1"/>
</dbReference>
<organism evidence="4 5">
    <name type="scientific">Venustampulla echinocandica</name>
    <dbReference type="NCBI Taxonomy" id="2656787"/>
    <lineage>
        <taxon>Eukaryota</taxon>
        <taxon>Fungi</taxon>
        <taxon>Dikarya</taxon>
        <taxon>Ascomycota</taxon>
        <taxon>Pezizomycotina</taxon>
        <taxon>Leotiomycetes</taxon>
        <taxon>Helotiales</taxon>
        <taxon>Pleuroascaceae</taxon>
        <taxon>Venustampulla</taxon>
    </lineage>
</organism>
<dbReference type="InterPro" id="IPR002347">
    <property type="entry name" value="SDR_fam"/>
</dbReference>
<name>A0A370U387_9HELO</name>
<accession>A0A370U387</accession>
<dbReference type="OrthoDB" id="9876299at2759"/>
<dbReference type="InterPro" id="IPR036291">
    <property type="entry name" value="NAD(P)-bd_dom_sf"/>
</dbReference>
<sequence length="247" mass="26314">MSTVLITGANKGIGLGFVKKYLNRPNTTVIAGVRNPTSPEAKAISELPKADGSKVIIVKIENTSDTDAAEAVESIKKQGVDKLDIAIANAGIYGTDAFVKVSEIKTKDLLEHFDVNTAGTVRLFQAVLPLLKKGDNPRFLALSSIVGTIGLMDQIPFNVPSYGSSKAAINFLTRRIHFENEDLISIAVHPGAVQTDNGNAAARFFGLPEANVTLDESVDGLVGILDKASREETSGKFLSYDGTAIPW</sequence>
<evidence type="ECO:0000256" key="3">
    <source>
        <dbReference type="ARBA" id="ARBA00023002"/>
    </source>
</evidence>
<dbReference type="Proteomes" id="UP000254866">
    <property type="component" value="Unassembled WGS sequence"/>
</dbReference>
<comment type="similarity">
    <text evidence="1">Belongs to the short-chain dehydrogenases/reductases (SDR) family.</text>
</comment>
<dbReference type="AlphaFoldDB" id="A0A370U387"/>
<gene>
    <name evidence="4" type="ORF">BP5553_02213</name>
</gene>
<keyword evidence="5" id="KW-1185">Reference proteome</keyword>
<dbReference type="RefSeq" id="XP_031874890.1">
    <property type="nucleotide sequence ID" value="XM_032010836.1"/>
</dbReference>
<dbReference type="CDD" id="cd05325">
    <property type="entry name" value="carb_red_sniffer_like_SDR_c"/>
    <property type="match status" value="1"/>
</dbReference>
<protein>
    <submittedName>
        <fullName evidence="4">Putative cytochrome 52A4</fullName>
    </submittedName>
</protein>
<dbReference type="Pfam" id="PF00106">
    <property type="entry name" value="adh_short"/>
    <property type="match status" value="1"/>
</dbReference>
<evidence type="ECO:0000256" key="2">
    <source>
        <dbReference type="ARBA" id="ARBA00022857"/>
    </source>
</evidence>
<evidence type="ECO:0000256" key="1">
    <source>
        <dbReference type="ARBA" id="ARBA00006484"/>
    </source>
</evidence>
<dbReference type="PANTHER" id="PTHR43544:SF7">
    <property type="entry name" value="NADB-LER2"/>
    <property type="match status" value="1"/>
</dbReference>
<evidence type="ECO:0000313" key="4">
    <source>
        <dbReference type="EMBL" id="RDL42234.1"/>
    </source>
</evidence>
<keyword evidence="3" id="KW-0560">Oxidoreductase</keyword>
<dbReference type="Gene3D" id="3.40.50.720">
    <property type="entry name" value="NAD(P)-binding Rossmann-like Domain"/>
    <property type="match status" value="1"/>
</dbReference>
<proteinExistence type="inferred from homology"/>
<dbReference type="GO" id="GO:0005737">
    <property type="term" value="C:cytoplasm"/>
    <property type="evidence" value="ECO:0007669"/>
    <property type="project" value="TreeGrafter"/>
</dbReference>
<evidence type="ECO:0000313" key="5">
    <source>
        <dbReference type="Proteomes" id="UP000254866"/>
    </source>
</evidence>
<dbReference type="GeneID" id="43595062"/>
<keyword evidence="2" id="KW-0521">NADP</keyword>
<dbReference type="InterPro" id="IPR051468">
    <property type="entry name" value="Fungal_SecMetab_SDRs"/>
</dbReference>